<dbReference type="InterPro" id="IPR013022">
    <property type="entry name" value="Xyl_isomerase-like_TIM-brl"/>
</dbReference>
<evidence type="ECO:0000313" key="3">
    <source>
        <dbReference type="Proteomes" id="UP000753724"/>
    </source>
</evidence>
<dbReference type="PANTHER" id="PTHR12110">
    <property type="entry name" value="HYDROXYPYRUVATE ISOMERASE"/>
    <property type="match status" value="1"/>
</dbReference>
<reference evidence="3" key="1">
    <citation type="submission" date="2020-01" db="EMBL/GenBank/DDBJ databases">
        <title>Sphingomonas sp. strain CSW-10.</title>
        <authorList>
            <person name="Chen W.-M."/>
        </authorList>
    </citation>
    <scope>NUCLEOTIDE SEQUENCE [LARGE SCALE GENOMIC DNA]</scope>
    <source>
        <strain evidence="3">FSY-8</strain>
    </source>
</reference>
<dbReference type="RefSeq" id="WP_161716718.1">
    <property type="nucleotide sequence ID" value="NZ_JAAAPO010000001.1"/>
</dbReference>
<dbReference type="InterPro" id="IPR050312">
    <property type="entry name" value="IolE/XylAMocC-like"/>
</dbReference>
<comment type="caution">
    <text evidence="2">The sequence shown here is derived from an EMBL/GenBank/DDBJ whole genome shotgun (WGS) entry which is preliminary data.</text>
</comment>
<gene>
    <name evidence="2" type="ORF">GTZ99_02635</name>
</gene>
<dbReference type="PANTHER" id="PTHR12110:SF53">
    <property type="entry name" value="BLR5974 PROTEIN"/>
    <property type="match status" value="1"/>
</dbReference>
<dbReference type="Gene3D" id="3.20.20.150">
    <property type="entry name" value="Divalent-metal-dependent TIM barrel enzymes"/>
    <property type="match status" value="1"/>
</dbReference>
<evidence type="ECO:0000313" key="2">
    <source>
        <dbReference type="EMBL" id="NBC35450.1"/>
    </source>
</evidence>
<dbReference type="SUPFAM" id="SSF51658">
    <property type="entry name" value="Xylose isomerase-like"/>
    <property type="match status" value="1"/>
</dbReference>
<dbReference type="Pfam" id="PF01261">
    <property type="entry name" value="AP_endonuc_2"/>
    <property type="match status" value="1"/>
</dbReference>
<keyword evidence="3" id="KW-1185">Reference proteome</keyword>
<feature type="domain" description="Xylose isomerase-like TIM barrel" evidence="1">
    <location>
        <begin position="52"/>
        <end position="287"/>
    </location>
</feature>
<dbReference type="InterPro" id="IPR036237">
    <property type="entry name" value="Xyl_isomerase-like_sf"/>
</dbReference>
<organism evidence="2 3">
    <name type="scientific">Novosphingobium ovatum</name>
    <dbReference type="NCBI Taxonomy" id="1908523"/>
    <lineage>
        <taxon>Bacteria</taxon>
        <taxon>Pseudomonadati</taxon>
        <taxon>Pseudomonadota</taxon>
        <taxon>Alphaproteobacteria</taxon>
        <taxon>Sphingomonadales</taxon>
        <taxon>Sphingomonadaceae</taxon>
        <taxon>Novosphingobium</taxon>
    </lineage>
</organism>
<proteinExistence type="predicted"/>
<accession>A0ABW9XA95</accession>
<sequence length="303" mass="32507">MPTLAVSSFSLHSQLGPLHLERREADGTLACTTYPFPQDHSLEEFAALVRERLGVKAVELCQIQFDAKDPARIAALRKGLDDAGVRLLTLPIDLGDFGGTNPQWRADDEARSIEWFRIAAQLGAEFVRVNAGAPGGTLSPEVRPALVDSLRRLGDAANALGLTLLVENHGGTSSDVDFLLALLQDVGPERLGLLLDLGNLEPLVSLSHARFSDPSMDVSEINFEPLYDSIAKLAPHARLVHAKSVDPASDGRPLPDLPRALAIVAAAGYAGHVSIEWEGRLGDPWEQTAGVIAQVRAAFPDLD</sequence>
<dbReference type="Proteomes" id="UP000753724">
    <property type="component" value="Unassembled WGS sequence"/>
</dbReference>
<protein>
    <submittedName>
        <fullName evidence="2">TIM barrel protein</fullName>
    </submittedName>
</protein>
<name>A0ABW9XA95_9SPHN</name>
<dbReference type="EMBL" id="JAAAPO010000001">
    <property type="protein sequence ID" value="NBC35450.1"/>
    <property type="molecule type" value="Genomic_DNA"/>
</dbReference>
<evidence type="ECO:0000259" key="1">
    <source>
        <dbReference type="Pfam" id="PF01261"/>
    </source>
</evidence>